<keyword evidence="2" id="KW-1185">Reference proteome</keyword>
<dbReference type="InterPro" id="IPR036102">
    <property type="entry name" value="OsmC/Ohrsf"/>
</dbReference>
<evidence type="ECO:0000313" key="2">
    <source>
        <dbReference type="Proteomes" id="UP000199559"/>
    </source>
</evidence>
<sequence>MNNEKDKLAFVIKSKSIISIHKTKKAFQSETLFLYSIKKNMSINHTFKATINWNINEGESTQNPRTFSRNHEVLIENKATPLKVSAAKPFRGDDALYNPEDLLLSALTSCHMMSYLYVCAQNNIEVLSYTDNAEGDLEVNASGSGSFKTVRLKPVVSIKDASQKELAKSLHTKANQLCFIANSCNFPIVHDATIVVR</sequence>
<dbReference type="Pfam" id="PF02566">
    <property type="entry name" value="OsmC"/>
    <property type="match status" value="1"/>
</dbReference>
<dbReference type="STRING" id="1144750.SAMN05443431_105255"/>
<accession>A0A1I3PSI2</accession>
<dbReference type="PANTHER" id="PTHR42830:SF2">
    <property type="entry name" value="OSMC_OHR FAMILY PROTEIN"/>
    <property type="match status" value="1"/>
</dbReference>
<reference evidence="2" key="1">
    <citation type="submission" date="2016-10" db="EMBL/GenBank/DDBJ databases">
        <authorList>
            <person name="Varghese N."/>
            <person name="Submissions S."/>
        </authorList>
    </citation>
    <scope>NUCLEOTIDE SEQUENCE [LARGE SCALE GENOMIC DNA]</scope>
    <source>
        <strain evidence="2">DSM 28881</strain>
    </source>
</reference>
<dbReference type="PANTHER" id="PTHR42830">
    <property type="entry name" value="OSMOTICALLY INDUCIBLE FAMILY PROTEIN"/>
    <property type="match status" value="1"/>
</dbReference>
<dbReference type="EMBL" id="FORM01000005">
    <property type="protein sequence ID" value="SFJ24578.1"/>
    <property type="molecule type" value="Genomic_DNA"/>
</dbReference>
<dbReference type="InterPro" id="IPR052707">
    <property type="entry name" value="OsmC_Ohr_Peroxiredoxin"/>
</dbReference>
<evidence type="ECO:0000313" key="1">
    <source>
        <dbReference type="EMBL" id="SFJ24578.1"/>
    </source>
</evidence>
<name>A0A1I3PSI2_9FLAO</name>
<dbReference type="Proteomes" id="UP000199559">
    <property type="component" value="Unassembled WGS sequence"/>
</dbReference>
<dbReference type="Gene3D" id="3.30.300.20">
    <property type="match status" value="1"/>
</dbReference>
<dbReference type="AlphaFoldDB" id="A0A1I3PSI2"/>
<protein>
    <submittedName>
        <fullName evidence="1">Organic hydroperoxide reductase OsmC/OhrA</fullName>
    </submittedName>
</protein>
<dbReference type="InterPro" id="IPR015946">
    <property type="entry name" value="KH_dom-like_a/b"/>
</dbReference>
<gene>
    <name evidence="1" type="ORF">SAMN05443431_105255</name>
</gene>
<dbReference type="InterPro" id="IPR003718">
    <property type="entry name" value="OsmC/Ohr_fam"/>
</dbReference>
<dbReference type="SUPFAM" id="SSF82784">
    <property type="entry name" value="OsmC-like"/>
    <property type="match status" value="1"/>
</dbReference>
<organism evidence="1 2">
    <name type="scientific">Olleya namhaensis</name>
    <dbReference type="NCBI Taxonomy" id="1144750"/>
    <lineage>
        <taxon>Bacteria</taxon>
        <taxon>Pseudomonadati</taxon>
        <taxon>Bacteroidota</taxon>
        <taxon>Flavobacteriia</taxon>
        <taxon>Flavobacteriales</taxon>
        <taxon>Flavobacteriaceae</taxon>
    </lineage>
</organism>
<proteinExistence type="predicted"/>